<keyword evidence="4" id="KW-0408">Iron</keyword>
<dbReference type="EMBL" id="JBIAPI010000009">
    <property type="protein sequence ID" value="MFF3227124.1"/>
    <property type="molecule type" value="Genomic_DNA"/>
</dbReference>
<comment type="caution">
    <text evidence="6">The sequence shown here is derived from an EMBL/GenBank/DDBJ whole genome shotgun (WGS) entry which is preliminary data.</text>
</comment>
<keyword evidence="2" id="KW-0349">Heme</keyword>
<keyword evidence="3" id="KW-0479">Metal-binding</keyword>
<evidence type="ECO:0000256" key="4">
    <source>
        <dbReference type="ARBA" id="ARBA00023004"/>
    </source>
</evidence>
<dbReference type="SUPFAM" id="SSF46458">
    <property type="entry name" value="Globin-like"/>
    <property type="match status" value="1"/>
</dbReference>
<dbReference type="Proteomes" id="UP001601948">
    <property type="component" value="Unassembled WGS sequence"/>
</dbReference>
<dbReference type="Gene3D" id="1.10.490.10">
    <property type="entry name" value="Globins"/>
    <property type="match status" value="1"/>
</dbReference>
<protein>
    <recommendedName>
        <fullName evidence="8">Globin</fullName>
    </recommendedName>
</protein>
<dbReference type="Pfam" id="PF01152">
    <property type="entry name" value="Bac_globin"/>
    <property type="match status" value="1"/>
</dbReference>
<name>A0ABW6R111_9NOCA</name>
<evidence type="ECO:0000313" key="6">
    <source>
        <dbReference type="EMBL" id="MFF3227124.1"/>
    </source>
</evidence>
<dbReference type="InterPro" id="IPR012292">
    <property type="entry name" value="Globin/Proto"/>
</dbReference>
<organism evidence="6 7">
    <name type="scientific">Nocardia suismassiliense</name>
    <dbReference type="NCBI Taxonomy" id="2077092"/>
    <lineage>
        <taxon>Bacteria</taxon>
        <taxon>Bacillati</taxon>
        <taxon>Actinomycetota</taxon>
        <taxon>Actinomycetes</taxon>
        <taxon>Mycobacteriales</taxon>
        <taxon>Nocardiaceae</taxon>
        <taxon>Nocardia</taxon>
    </lineage>
</organism>
<evidence type="ECO:0000256" key="3">
    <source>
        <dbReference type="ARBA" id="ARBA00022723"/>
    </source>
</evidence>
<accession>A0ABW6R111</accession>
<feature type="region of interest" description="Disordered" evidence="5">
    <location>
        <begin position="155"/>
        <end position="179"/>
    </location>
</feature>
<dbReference type="RefSeq" id="WP_194837269.1">
    <property type="nucleotide sequence ID" value="NZ_JBIAPI010000009.1"/>
</dbReference>
<proteinExistence type="predicted"/>
<evidence type="ECO:0000313" key="7">
    <source>
        <dbReference type="Proteomes" id="UP001601948"/>
    </source>
</evidence>
<sequence>MTGKDWHWLEAHMTGSTPADEGGTTGLRSVGVTRVHGRTMLEHIGGPAKVRELAELFHASVLDDELLHDMFARGSRNHALHLSHFLEEIMGGRRLYTDLHDGVRGLFEAHKELHITEDQRQRFIDILLSLLDPADFPDDDRFRSGFSARVEQGSHFSKNLSQPGAEPLDPWPPVGTWDW</sequence>
<reference evidence="6 7" key="1">
    <citation type="submission" date="2024-10" db="EMBL/GenBank/DDBJ databases">
        <title>The Natural Products Discovery Center: Release of the First 8490 Sequenced Strains for Exploring Actinobacteria Biosynthetic Diversity.</title>
        <authorList>
            <person name="Kalkreuter E."/>
            <person name="Kautsar S.A."/>
            <person name="Yang D."/>
            <person name="Bader C.D."/>
            <person name="Teijaro C.N."/>
            <person name="Fluegel L."/>
            <person name="Davis C.M."/>
            <person name="Simpson J.R."/>
            <person name="Lauterbach L."/>
            <person name="Steele A.D."/>
            <person name="Gui C."/>
            <person name="Meng S."/>
            <person name="Li G."/>
            <person name="Viehrig K."/>
            <person name="Ye F."/>
            <person name="Su P."/>
            <person name="Kiefer A.F."/>
            <person name="Nichols A."/>
            <person name="Cepeda A.J."/>
            <person name="Yan W."/>
            <person name="Fan B."/>
            <person name="Jiang Y."/>
            <person name="Adhikari A."/>
            <person name="Zheng C.-J."/>
            <person name="Schuster L."/>
            <person name="Cowan T.M."/>
            <person name="Smanski M.J."/>
            <person name="Chevrette M.G."/>
            <person name="De Carvalho L.P.S."/>
            <person name="Shen B."/>
        </authorList>
    </citation>
    <scope>NUCLEOTIDE SEQUENCE [LARGE SCALE GENOMIC DNA]</scope>
    <source>
        <strain evidence="6 7">NPDC003040</strain>
    </source>
</reference>
<evidence type="ECO:0000256" key="5">
    <source>
        <dbReference type="SAM" id="MobiDB-lite"/>
    </source>
</evidence>
<evidence type="ECO:0008006" key="8">
    <source>
        <dbReference type="Google" id="ProtNLM"/>
    </source>
</evidence>
<dbReference type="InterPro" id="IPR001486">
    <property type="entry name" value="Hemoglobin_trunc"/>
</dbReference>
<evidence type="ECO:0000256" key="1">
    <source>
        <dbReference type="ARBA" id="ARBA00022448"/>
    </source>
</evidence>
<keyword evidence="1" id="KW-0813">Transport</keyword>
<keyword evidence="7" id="KW-1185">Reference proteome</keyword>
<gene>
    <name evidence="6" type="ORF">ACFYV7_30305</name>
</gene>
<dbReference type="InterPro" id="IPR009050">
    <property type="entry name" value="Globin-like_sf"/>
</dbReference>
<evidence type="ECO:0000256" key="2">
    <source>
        <dbReference type="ARBA" id="ARBA00022617"/>
    </source>
</evidence>